<evidence type="ECO:0000313" key="12">
    <source>
        <dbReference type="Proteomes" id="UP000190868"/>
    </source>
</evidence>
<dbReference type="GO" id="GO:0006979">
    <property type="term" value="P:response to oxidative stress"/>
    <property type="evidence" value="ECO:0007669"/>
    <property type="project" value="InterPro"/>
</dbReference>
<dbReference type="NCBIfam" id="TIGR00401">
    <property type="entry name" value="msrA"/>
    <property type="match status" value="1"/>
</dbReference>
<evidence type="ECO:0000256" key="5">
    <source>
        <dbReference type="ARBA" id="ARBA00024679"/>
    </source>
</evidence>
<dbReference type="PROSITE" id="PS51790">
    <property type="entry name" value="MSRB"/>
    <property type="match status" value="1"/>
</dbReference>
<evidence type="ECO:0000259" key="10">
    <source>
        <dbReference type="PROSITE" id="PS51790"/>
    </source>
</evidence>
<evidence type="ECO:0000256" key="8">
    <source>
        <dbReference type="ARBA" id="ARBA00048782"/>
    </source>
</evidence>
<dbReference type="InterPro" id="IPR002569">
    <property type="entry name" value="Met_Sox_Rdtase_MsrA_dom"/>
</dbReference>
<evidence type="ECO:0000256" key="1">
    <source>
        <dbReference type="ARBA" id="ARBA00008076"/>
    </source>
</evidence>
<comment type="function">
    <text evidence="5 9">Has an important function as a repair enzyme for proteins that have been inactivated by oxidation. Catalyzes the reversible oxidation-reduction of methionine sulfoxide in proteins to methionine.</text>
</comment>
<evidence type="ECO:0000256" key="6">
    <source>
        <dbReference type="ARBA" id="ARBA00047806"/>
    </source>
</evidence>
<gene>
    <name evidence="11" type="primary">msrAB</name>
    <name evidence="9" type="synonym">msrA</name>
    <name evidence="11" type="ORF">CPIN18021_0489</name>
</gene>
<keyword evidence="3 9" id="KW-0560">Oxidoreductase</keyword>
<name>A0A1S6U6F5_9BACT</name>
<evidence type="ECO:0000256" key="2">
    <source>
        <dbReference type="ARBA" id="ARBA00011017"/>
    </source>
</evidence>
<feature type="domain" description="MsrB" evidence="10">
    <location>
        <begin position="175"/>
        <end position="298"/>
    </location>
</feature>
<dbReference type="Gene3D" id="3.30.1060.10">
    <property type="entry name" value="Peptide methionine sulphoxide reductase MsrA"/>
    <property type="match status" value="1"/>
</dbReference>
<feature type="active site" evidence="9">
    <location>
        <position position="14"/>
    </location>
</feature>
<dbReference type="AlphaFoldDB" id="A0A1S6U6F5"/>
<dbReference type="HAMAP" id="MF_01401">
    <property type="entry name" value="MsrA"/>
    <property type="match status" value="1"/>
</dbReference>
<dbReference type="SUPFAM" id="SSF55068">
    <property type="entry name" value="Peptide methionine sulfoxide reductase"/>
    <property type="match status" value="1"/>
</dbReference>
<dbReference type="NCBIfam" id="TIGR00357">
    <property type="entry name" value="peptide-methionine (R)-S-oxide reductase MsrB"/>
    <property type="match status" value="1"/>
</dbReference>
<keyword evidence="4" id="KW-0511">Multifunctional enzyme</keyword>
<dbReference type="GeneID" id="56566122"/>
<dbReference type="InterPro" id="IPR028427">
    <property type="entry name" value="Met_Sox_Rdtase_MsrB"/>
</dbReference>
<accession>A0A1S6U6F5</accession>
<dbReference type="InterPro" id="IPR011057">
    <property type="entry name" value="Mss4-like_sf"/>
</dbReference>
<dbReference type="Pfam" id="PF01625">
    <property type="entry name" value="PMSR"/>
    <property type="match status" value="1"/>
</dbReference>
<protein>
    <recommendedName>
        <fullName evidence="9">Peptide methionine sulfoxide reductase MsrA</fullName>
        <shortName evidence="9">Protein-methionine-S-oxide reductase</shortName>
        <ecNumber evidence="9">1.8.4.11</ecNumber>
    </recommendedName>
    <alternativeName>
        <fullName evidence="9">Peptide-methionine (S)-S-oxide reductase</fullName>
        <shortName evidence="9">Peptide Met(O) reductase</shortName>
    </alternativeName>
</protein>
<dbReference type="KEGG" id="cpin:CPIN18020_0484"/>
<dbReference type="GO" id="GO:0030091">
    <property type="term" value="P:protein repair"/>
    <property type="evidence" value="ECO:0007669"/>
    <property type="project" value="InterPro"/>
</dbReference>
<comment type="catalytic activity">
    <reaction evidence="7">
        <text>L-methionyl-[protein] + [thioredoxin]-disulfide + H2O = L-methionyl-(R)-S-oxide-[protein] + [thioredoxin]-dithiol</text>
        <dbReference type="Rhea" id="RHEA:24164"/>
        <dbReference type="Rhea" id="RHEA-COMP:10698"/>
        <dbReference type="Rhea" id="RHEA-COMP:10700"/>
        <dbReference type="Rhea" id="RHEA-COMP:12313"/>
        <dbReference type="Rhea" id="RHEA-COMP:12314"/>
        <dbReference type="ChEBI" id="CHEBI:15377"/>
        <dbReference type="ChEBI" id="CHEBI:16044"/>
        <dbReference type="ChEBI" id="CHEBI:29950"/>
        <dbReference type="ChEBI" id="CHEBI:45764"/>
        <dbReference type="ChEBI" id="CHEBI:50058"/>
        <dbReference type="EC" id="1.8.4.12"/>
    </reaction>
</comment>
<dbReference type="InterPro" id="IPR002579">
    <property type="entry name" value="Met_Sox_Rdtase_MsrB_dom"/>
</dbReference>
<dbReference type="SUPFAM" id="SSF51316">
    <property type="entry name" value="Mss4-like"/>
    <property type="match status" value="1"/>
</dbReference>
<sequence>MNEIKEEIYLAGGCFWGMQGYFDQLLGVLQTDVGYANGDSDITSYYDIAKTHHAETLRVVFDSSKISLAELLAHFLRIVDPTSLNKQGNDVGEQYRSGIYYTNEKQADIINASLKQEQNNYDKPFVVEVEPIKNYVLAEEYHQKYLDKNTNGYCHVELSLAKKPLDDTRFNKPSKDELKKILSDVAFAVTQENATERPFSSEYDKFGEKGIYVDIVSKKPLFSSSDKYDAGCGWPSFTKPITTDAISYKNDDSHGMKRVEVRSKVADGHLGHVFEDGIKEKGGLRYCINGAALEFIPLEKMKQMGYEKFIPFVR</sequence>
<dbReference type="EMBL" id="CP017258">
    <property type="protein sequence ID" value="AQW87328.1"/>
    <property type="molecule type" value="Genomic_DNA"/>
</dbReference>
<evidence type="ECO:0000256" key="9">
    <source>
        <dbReference type="HAMAP-Rule" id="MF_01401"/>
    </source>
</evidence>
<dbReference type="PANTHER" id="PTHR10173">
    <property type="entry name" value="METHIONINE SULFOXIDE REDUCTASE"/>
    <property type="match status" value="1"/>
</dbReference>
<keyword evidence="12" id="KW-1185">Reference proteome</keyword>
<dbReference type="Proteomes" id="UP000190868">
    <property type="component" value="Chromosome"/>
</dbReference>
<reference evidence="12" key="1">
    <citation type="submission" date="2016-09" db="EMBL/GenBank/DDBJ databases">
        <title>Comparative genomics of the Campylobacter concisus group.</title>
        <authorList>
            <person name="Miller W.G."/>
            <person name="Yee E."/>
            <person name="Chapman M.H."/>
            <person name="Huynh S."/>
            <person name="Bono J.L."/>
            <person name="On S.L.W."/>
            <person name="StLeger J."/>
            <person name="Foster G."/>
            <person name="Parker C.T."/>
        </authorList>
    </citation>
    <scope>NUCLEOTIDE SEQUENCE [LARGE SCALE GENOMIC DNA]</scope>
    <source>
        <strain evidence="12">RM18021</strain>
    </source>
</reference>
<comment type="similarity">
    <text evidence="9">Belongs to the MsrA Met sulfoxide reductase family.</text>
</comment>
<dbReference type="GO" id="GO:0005737">
    <property type="term" value="C:cytoplasm"/>
    <property type="evidence" value="ECO:0007669"/>
    <property type="project" value="TreeGrafter"/>
</dbReference>
<comment type="catalytic activity">
    <reaction evidence="6 9">
        <text>L-methionyl-[protein] + [thioredoxin]-disulfide + H2O = L-methionyl-(S)-S-oxide-[protein] + [thioredoxin]-dithiol</text>
        <dbReference type="Rhea" id="RHEA:14217"/>
        <dbReference type="Rhea" id="RHEA-COMP:10698"/>
        <dbReference type="Rhea" id="RHEA-COMP:10700"/>
        <dbReference type="Rhea" id="RHEA-COMP:12313"/>
        <dbReference type="Rhea" id="RHEA-COMP:12315"/>
        <dbReference type="ChEBI" id="CHEBI:15377"/>
        <dbReference type="ChEBI" id="CHEBI:16044"/>
        <dbReference type="ChEBI" id="CHEBI:29950"/>
        <dbReference type="ChEBI" id="CHEBI:44120"/>
        <dbReference type="ChEBI" id="CHEBI:50058"/>
        <dbReference type="EC" id="1.8.4.11"/>
    </reaction>
</comment>
<dbReference type="GO" id="GO:0033743">
    <property type="term" value="F:peptide-methionine (R)-S-oxide reductase activity"/>
    <property type="evidence" value="ECO:0007669"/>
    <property type="project" value="UniProtKB-EC"/>
</dbReference>
<dbReference type="EC" id="1.8.4.11" evidence="9"/>
<dbReference type="RefSeq" id="WP_078423010.1">
    <property type="nucleotide sequence ID" value="NZ_CP017018.1"/>
</dbReference>
<comment type="similarity">
    <text evidence="2">In the N-terminal section; belongs to the MsrA Met sulfoxide reductase family.</text>
</comment>
<dbReference type="FunFam" id="2.170.150.20:FF:000003">
    <property type="entry name" value="Peptide methionine sulfoxide reductase MsrB"/>
    <property type="match status" value="1"/>
</dbReference>
<dbReference type="InterPro" id="IPR036509">
    <property type="entry name" value="Met_Sox_Rdtase_MsrA_sf"/>
</dbReference>
<evidence type="ECO:0000256" key="3">
    <source>
        <dbReference type="ARBA" id="ARBA00023002"/>
    </source>
</evidence>
<evidence type="ECO:0000256" key="4">
    <source>
        <dbReference type="ARBA" id="ARBA00023268"/>
    </source>
</evidence>
<dbReference type="GO" id="GO:0033744">
    <property type="term" value="F:L-methionine:thioredoxin-disulfide S-oxidoreductase activity"/>
    <property type="evidence" value="ECO:0007669"/>
    <property type="project" value="RHEA"/>
</dbReference>
<evidence type="ECO:0000313" key="11">
    <source>
        <dbReference type="EMBL" id="AQW87328.1"/>
    </source>
</evidence>
<comment type="similarity">
    <text evidence="1">In the C-terminal section; belongs to the MsrB Met sulfoxide reductase family.</text>
</comment>
<dbReference type="PANTHER" id="PTHR10173:SF59">
    <property type="entry name" value="PEPTIDE METHIONINE SULFOXIDE REDUCTASE MSRA_MSRB"/>
    <property type="match status" value="1"/>
</dbReference>
<evidence type="ECO:0000256" key="7">
    <source>
        <dbReference type="ARBA" id="ARBA00048488"/>
    </source>
</evidence>
<comment type="catalytic activity">
    <reaction evidence="8 9">
        <text>[thioredoxin]-disulfide + L-methionine + H2O = L-methionine (S)-S-oxide + [thioredoxin]-dithiol</text>
        <dbReference type="Rhea" id="RHEA:19993"/>
        <dbReference type="Rhea" id="RHEA-COMP:10698"/>
        <dbReference type="Rhea" id="RHEA-COMP:10700"/>
        <dbReference type="ChEBI" id="CHEBI:15377"/>
        <dbReference type="ChEBI" id="CHEBI:29950"/>
        <dbReference type="ChEBI" id="CHEBI:50058"/>
        <dbReference type="ChEBI" id="CHEBI:57844"/>
        <dbReference type="ChEBI" id="CHEBI:58772"/>
        <dbReference type="EC" id="1.8.4.11"/>
    </reaction>
</comment>
<organism evidence="11 12">
    <name type="scientific">Campylobacter pinnipediorum subsp. caledonicus</name>
    <dbReference type="NCBI Taxonomy" id="1874362"/>
    <lineage>
        <taxon>Bacteria</taxon>
        <taxon>Pseudomonadati</taxon>
        <taxon>Campylobacterota</taxon>
        <taxon>Epsilonproteobacteria</taxon>
        <taxon>Campylobacterales</taxon>
        <taxon>Campylobacteraceae</taxon>
        <taxon>Campylobacter</taxon>
    </lineage>
</organism>
<dbReference type="Gene3D" id="2.170.150.20">
    <property type="entry name" value="Peptide methionine sulfoxide reductase"/>
    <property type="match status" value="1"/>
</dbReference>
<dbReference type="GO" id="GO:0008113">
    <property type="term" value="F:peptide-methionine (S)-S-oxide reductase activity"/>
    <property type="evidence" value="ECO:0007669"/>
    <property type="project" value="UniProtKB-UniRule"/>
</dbReference>
<dbReference type="Pfam" id="PF01641">
    <property type="entry name" value="SelR"/>
    <property type="match status" value="1"/>
</dbReference>
<proteinExistence type="inferred from homology"/>